<gene>
    <name evidence="2" type="ORF">MRATA1EN1_LOCUS16129</name>
</gene>
<sequence length="195" mass="20373">MSECPLGAGPEFGVRPPPRGSRGPRYSGPARVLAPTPSPASARAQPSPVRIRFRTLAATAKDRRTPHHRLKIRPRVWARALKGRRALPGPGGGAGAPAQHGGLNREFGFGMRGAPQAERNAGVAAGTEERAAPTASPHSRARLGSLFRGAAQGSGSRGGAGVQSELGQLRARPRRVMGLDTANSGYVLQSPNSRF</sequence>
<proteinExistence type="predicted"/>
<feature type="region of interest" description="Disordered" evidence="1">
    <location>
        <begin position="1"/>
        <end position="49"/>
    </location>
</feature>
<feature type="compositionally biased region" description="Polar residues" evidence="1">
    <location>
        <begin position="181"/>
        <end position="195"/>
    </location>
</feature>
<protein>
    <submittedName>
        <fullName evidence="2">Uncharacterized protein</fullName>
    </submittedName>
</protein>
<feature type="region of interest" description="Disordered" evidence="1">
    <location>
        <begin position="84"/>
        <end position="195"/>
    </location>
</feature>
<reference evidence="2" key="1">
    <citation type="submission" date="2023-04" db="EMBL/GenBank/DDBJ databases">
        <authorList>
            <consortium name="ELIXIR-Norway"/>
        </authorList>
    </citation>
    <scope>NUCLEOTIDE SEQUENCE [LARGE SCALE GENOMIC DNA]</scope>
</reference>
<dbReference type="Proteomes" id="UP001176941">
    <property type="component" value="Chromosome 26"/>
</dbReference>
<accession>A0ABN8YZZ6</accession>
<dbReference type="EMBL" id="OX459962">
    <property type="protein sequence ID" value="CAI9167167.1"/>
    <property type="molecule type" value="Genomic_DNA"/>
</dbReference>
<feature type="compositionally biased region" description="Low complexity" evidence="1">
    <location>
        <begin position="20"/>
        <end position="48"/>
    </location>
</feature>
<organism evidence="2 3">
    <name type="scientific">Rangifer tarandus platyrhynchus</name>
    <name type="common">Svalbard reindeer</name>
    <dbReference type="NCBI Taxonomy" id="3082113"/>
    <lineage>
        <taxon>Eukaryota</taxon>
        <taxon>Metazoa</taxon>
        <taxon>Chordata</taxon>
        <taxon>Craniata</taxon>
        <taxon>Vertebrata</taxon>
        <taxon>Euteleostomi</taxon>
        <taxon>Mammalia</taxon>
        <taxon>Eutheria</taxon>
        <taxon>Laurasiatheria</taxon>
        <taxon>Artiodactyla</taxon>
        <taxon>Ruminantia</taxon>
        <taxon>Pecora</taxon>
        <taxon>Cervidae</taxon>
        <taxon>Odocoileinae</taxon>
        <taxon>Rangifer</taxon>
    </lineage>
</organism>
<evidence type="ECO:0000256" key="1">
    <source>
        <dbReference type="SAM" id="MobiDB-lite"/>
    </source>
</evidence>
<evidence type="ECO:0000313" key="3">
    <source>
        <dbReference type="Proteomes" id="UP001176941"/>
    </source>
</evidence>
<evidence type="ECO:0000313" key="2">
    <source>
        <dbReference type="EMBL" id="CAI9167167.1"/>
    </source>
</evidence>
<name>A0ABN8YZZ6_RANTA</name>
<keyword evidence="3" id="KW-1185">Reference proteome</keyword>